<name>X1V8Q7_9ZZZZ</name>
<protein>
    <submittedName>
        <fullName evidence="1">Uncharacterized protein</fullName>
    </submittedName>
</protein>
<comment type="caution">
    <text evidence="1">The sequence shown here is derived from an EMBL/GenBank/DDBJ whole genome shotgun (WGS) entry which is preliminary data.</text>
</comment>
<reference evidence="1" key="1">
    <citation type="journal article" date="2014" name="Front. Microbiol.">
        <title>High frequency of phylogenetically diverse reductive dehalogenase-homologous genes in deep subseafloor sedimentary metagenomes.</title>
        <authorList>
            <person name="Kawai M."/>
            <person name="Futagami T."/>
            <person name="Toyoda A."/>
            <person name="Takaki Y."/>
            <person name="Nishi S."/>
            <person name="Hori S."/>
            <person name="Arai W."/>
            <person name="Tsubouchi T."/>
            <person name="Morono Y."/>
            <person name="Uchiyama I."/>
            <person name="Ito T."/>
            <person name="Fujiyama A."/>
            <person name="Inagaki F."/>
            <person name="Takami H."/>
        </authorList>
    </citation>
    <scope>NUCLEOTIDE SEQUENCE</scope>
    <source>
        <strain evidence="1">Expedition CK06-06</strain>
    </source>
</reference>
<evidence type="ECO:0000313" key="1">
    <source>
        <dbReference type="EMBL" id="GAJ01675.1"/>
    </source>
</evidence>
<dbReference type="EMBL" id="BARW01018729">
    <property type="protein sequence ID" value="GAJ01675.1"/>
    <property type="molecule type" value="Genomic_DNA"/>
</dbReference>
<dbReference type="AlphaFoldDB" id="X1V8Q7"/>
<gene>
    <name evidence="1" type="ORF">S12H4_32003</name>
</gene>
<sequence length="120" mass="14135">MGVKRKIKRKGKVIDFEEKIGLYYDGGIYAIADETGFSIDEVFLMLLKLCLHGLIEPIEIELPNDRLRLNFRVARSEREVEQMRSHMIKHSRIKKEEFGLWAELRDEFFGEPPERPDKKG</sequence>
<proteinExistence type="predicted"/>
<accession>X1V8Q7</accession>
<organism evidence="1">
    <name type="scientific">marine sediment metagenome</name>
    <dbReference type="NCBI Taxonomy" id="412755"/>
    <lineage>
        <taxon>unclassified sequences</taxon>
        <taxon>metagenomes</taxon>
        <taxon>ecological metagenomes</taxon>
    </lineage>
</organism>